<dbReference type="GO" id="GO:0034975">
    <property type="term" value="P:protein folding in endoplasmic reticulum"/>
    <property type="evidence" value="ECO:0007669"/>
    <property type="project" value="InterPro"/>
</dbReference>
<comment type="cofactor">
    <cofactor evidence="1">
        <name>FAD</name>
        <dbReference type="ChEBI" id="CHEBI:57692"/>
    </cofactor>
</comment>
<keyword evidence="13" id="KW-1015">Disulfide bond</keyword>
<keyword evidence="11" id="KW-0560">Oxidoreductase</keyword>
<evidence type="ECO:0000256" key="4">
    <source>
        <dbReference type="ARBA" id="ARBA00011802"/>
    </source>
</evidence>
<keyword evidence="5" id="KW-0813">Transport</keyword>
<evidence type="ECO:0000256" key="17">
    <source>
        <dbReference type="SAM" id="SignalP"/>
    </source>
</evidence>
<dbReference type="GO" id="GO:0015035">
    <property type="term" value="F:protein-disulfide reductase activity"/>
    <property type="evidence" value="ECO:0007669"/>
    <property type="project" value="InterPro"/>
</dbReference>
<evidence type="ECO:0000256" key="10">
    <source>
        <dbReference type="ARBA" id="ARBA00022982"/>
    </source>
</evidence>
<comment type="caution">
    <text evidence="18">The sequence shown here is derived from an EMBL/GenBank/DDBJ whole genome shotgun (WGS) entry which is preliminary data.</text>
</comment>
<sequence>MFGPVSCSRTSCRGMFGVYSSVMFMRFLLSSSLVMCLLCGSHGSQSQSQSQSQSSFYASSCSSNIQLRASGDDDGGGAPAGSLRAASSSSSTAASPSASLSSPSSNEREVFEVCTLDGPIEDCNCGYGEADRVNAEHVHALVHDLVQLPFFAYFRAHLHCDCPLWDDDGTCNNRNCGVDTCPAAEVPATHRCHSRPPTFPHDDASTWNDADVDTRWGSDASSSKPNEHLAANVVPFAGWDDEADNPWTWDDEAADDSPGWAYVDLRRNPERFTGYGGEHANKIWRAIYTQPCFAHLNEEESALTDKGNVTCDRASRGRRILYRLISGMHASITAHISREYPMDIERSEDCVWGPNLAHFHATLGQDTVEHSNRLSNLYFTYLFVLRAVTKACSFLKAADYGTGNAVPDARTAELMSSLCDDERLEELTCARPFDEASVFLVRAATDGSATDGDDDVANAQSKLELELMRHFQSISAVMSCVGCEKCRLWGKLQTLGLATALKILFHDVAAISSDRPDSVAFPKLARNEIVALVNLLSKLSTSVHTVREMRRQLMHDFVNGSGAFSLDVVGETKVPGGEFLEAVGGGGGGRGGSLPAWV</sequence>
<keyword evidence="12" id="KW-0472">Membrane</keyword>
<dbReference type="GO" id="GO:0071949">
    <property type="term" value="F:FAD binding"/>
    <property type="evidence" value="ECO:0007669"/>
    <property type="project" value="InterPro"/>
</dbReference>
<feature type="chain" id="PRO_5032345357" evidence="17">
    <location>
        <begin position="44"/>
        <end position="598"/>
    </location>
</feature>
<dbReference type="InterPro" id="IPR037192">
    <property type="entry name" value="ERO1-like_sf"/>
</dbReference>
<keyword evidence="6" id="KW-0285">Flavoprotein</keyword>
<feature type="compositionally biased region" description="Low complexity" evidence="16">
    <location>
        <begin position="80"/>
        <end position="104"/>
    </location>
</feature>
<evidence type="ECO:0000256" key="8">
    <source>
        <dbReference type="ARBA" id="ARBA00022824"/>
    </source>
</evidence>
<accession>A0A830H5Z9</accession>
<evidence type="ECO:0000256" key="11">
    <source>
        <dbReference type="ARBA" id="ARBA00023002"/>
    </source>
</evidence>
<evidence type="ECO:0000256" key="2">
    <source>
        <dbReference type="ARBA" id="ARBA00004367"/>
    </source>
</evidence>
<evidence type="ECO:0000313" key="18">
    <source>
        <dbReference type="EMBL" id="GHP01962.1"/>
    </source>
</evidence>
<comment type="subcellular location">
    <subcellularLocation>
        <location evidence="2">Endoplasmic reticulum membrane</location>
        <topology evidence="2">Peripheral membrane protein</topology>
        <orientation evidence="2">Lumenal side</orientation>
    </subcellularLocation>
</comment>
<evidence type="ECO:0000256" key="15">
    <source>
        <dbReference type="ARBA" id="ARBA00023284"/>
    </source>
</evidence>
<dbReference type="GO" id="GO:0016972">
    <property type="term" value="F:thiol oxidase activity"/>
    <property type="evidence" value="ECO:0007669"/>
    <property type="project" value="InterPro"/>
</dbReference>
<dbReference type="Proteomes" id="UP000660262">
    <property type="component" value="Unassembled WGS sequence"/>
</dbReference>
<dbReference type="Pfam" id="PF04137">
    <property type="entry name" value="ERO1"/>
    <property type="match status" value="1"/>
</dbReference>
<dbReference type="PANTHER" id="PTHR12613">
    <property type="entry name" value="ERO1-RELATED"/>
    <property type="match status" value="1"/>
</dbReference>
<dbReference type="EMBL" id="BNJQ01000002">
    <property type="protein sequence ID" value="GHP01962.1"/>
    <property type="molecule type" value="Genomic_DNA"/>
</dbReference>
<evidence type="ECO:0000256" key="7">
    <source>
        <dbReference type="ARBA" id="ARBA00022729"/>
    </source>
</evidence>
<protein>
    <submittedName>
        <fullName evidence="18">Endoplasmic oxidoreductin-1</fullName>
    </submittedName>
</protein>
<dbReference type="OrthoDB" id="269384at2759"/>
<keyword evidence="8" id="KW-0256">Endoplasmic reticulum</keyword>
<keyword evidence="14" id="KW-0325">Glycoprotein</keyword>
<evidence type="ECO:0000256" key="3">
    <source>
        <dbReference type="ARBA" id="ARBA00008277"/>
    </source>
</evidence>
<keyword evidence="15" id="KW-0676">Redox-active center</keyword>
<dbReference type="PANTHER" id="PTHR12613:SF0">
    <property type="entry name" value="ERO1-LIKE PROTEIN"/>
    <property type="match status" value="1"/>
</dbReference>
<evidence type="ECO:0000256" key="1">
    <source>
        <dbReference type="ARBA" id="ARBA00001974"/>
    </source>
</evidence>
<dbReference type="GO" id="GO:0005789">
    <property type="term" value="C:endoplasmic reticulum membrane"/>
    <property type="evidence" value="ECO:0007669"/>
    <property type="project" value="UniProtKB-SubCell"/>
</dbReference>
<comment type="subunit">
    <text evidence="4">May function both as a monomer and a homodimer.</text>
</comment>
<dbReference type="AlphaFoldDB" id="A0A830H5Z9"/>
<keyword evidence="9" id="KW-0274">FAD</keyword>
<evidence type="ECO:0000256" key="12">
    <source>
        <dbReference type="ARBA" id="ARBA00023136"/>
    </source>
</evidence>
<gene>
    <name evidence="18" type="ORF">PPROV_000071800</name>
</gene>
<dbReference type="SUPFAM" id="SSF110019">
    <property type="entry name" value="ERO1-like"/>
    <property type="match status" value="1"/>
</dbReference>
<dbReference type="InterPro" id="IPR007266">
    <property type="entry name" value="Ero1"/>
</dbReference>
<evidence type="ECO:0000256" key="9">
    <source>
        <dbReference type="ARBA" id="ARBA00022827"/>
    </source>
</evidence>
<evidence type="ECO:0000256" key="14">
    <source>
        <dbReference type="ARBA" id="ARBA00023180"/>
    </source>
</evidence>
<comment type="similarity">
    <text evidence="3">Belongs to the EROs family.</text>
</comment>
<feature type="region of interest" description="Disordered" evidence="16">
    <location>
        <begin position="72"/>
        <end position="104"/>
    </location>
</feature>
<evidence type="ECO:0000256" key="5">
    <source>
        <dbReference type="ARBA" id="ARBA00022448"/>
    </source>
</evidence>
<organism evidence="18 19">
    <name type="scientific">Pycnococcus provasolii</name>
    <dbReference type="NCBI Taxonomy" id="41880"/>
    <lineage>
        <taxon>Eukaryota</taxon>
        <taxon>Viridiplantae</taxon>
        <taxon>Chlorophyta</taxon>
        <taxon>Pseudoscourfieldiophyceae</taxon>
        <taxon>Pseudoscourfieldiales</taxon>
        <taxon>Pycnococcaceae</taxon>
        <taxon>Pycnococcus</taxon>
    </lineage>
</organism>
<feature type="signal peptide" evidence="17">
    <location>
        <begin position="1"/>
        <end position="43"/>
    </location>
</feature>
<evidence type="ECO:0000256" key="13">
    <source>
        <dbReference type="ARBA" id="ARBA00023157"/>
    </source>
</evidence>
<keyword evidence="19" id="KW-1185">Reference proteome</keyword>
<name>A0A830H5Z9_9CHLO</name>
<proteinExistence type="inferred from homology"/>
<evidence type="ECO:0000313" key="19">
    <source>
        <dbReference type="Proteomes" id="UP000660262"/>
    </source>
</evidence>
<keyword evidence="10" id="KW-0249">Electron transport</keyword>
<evidence type="ECO:0000256" key="6">
    <source>
        <dbReference type="ARBA" id="ARBA00022630"/>
    </source>
</evidence>
<reference evidence="18" key="1">
    <citation type="submission" date="2020-10" db="EMBL/GenBank/DDBJ databases">
        <title>Unveiling of a novel bifunctional photoreceptor, Dualchrome1, isolated from a cosmopolitan green alga.</title>
        <authorList>
            <person name="Suzuki S."/>
            <person name="Kawachi M."/>
        </authorList>
    </citation>
    <scope>NUCLEOTIDE SEQUENCE</scope>
    <source>
        <strain evidence="18">NIES 2893</strain>
    </source>
</reference>
<keyword evidence="7 17" id="KW-0732">Signal</keyword>
<evidence type="ECO:0000256" key="16">
    <source>
        <dbReference type="SAM" id="MobiDB-lite"/>
    </source>
</evidence>